<sequence>MTPLPDDVTTPTAETPGTPDAGGTPGTAGTRAAPAGTRAARPGSAIRSAEVLVSSPDRNFVTLRLTTEDGVVGLGDATLNGRELSVVSYLTDHVVPLLLGRDAHRIEDTWQFLYRSAYWRRGPVTMAAIAAVDVALWDIKAKVAGLPLYQLLGGASRTGIMAYGHASGRDLPELFDSIRHHQEQGFRSIRVQTSVPGIDAVYGVAAQPSSSGRYDYEPAQRAPLPAEEDWDTRAYLRHIPRVFEAVRNEFGPELPLLHDGHHRMTPIQAARLGKDLEQYDLFWLEDCTPAENQDALRLVRQHTTTPLAIGEVFNTVWDYQTLVREQLIDYVRSAVTHTGGITALRRILDFAAQYQIKSGIHGPTDISPVGMAAALHLDLAIHNFGIQEYMQHGPRTNEVFLQTFTFEDGYLHPGDAPGLGVGYDDEAAEKYPYQPAYLPFNRLKDGTVHDW</sequence>
<gene>
    <name evidence="3" type="ORF">Cch01nite_22170</name>
</gene>
<dbReference type="SUPFAM" id="SSF54826">
    <property type="entry name" value="Enolase N-terminal domain-like"/>
    <property type="match status" value="1"/>
</dbReference>
<dbReference type="Proteomes" id="UP000632740">
    <property type="component" value="Unassembled WGS sequence"/>
</dbReference>
<comment type="caution">
    <text evidence="3">The sequence shown here is derived from an EMBL/GenBank/DDBJ whole genome shotgun (WGS) entry which is preliminary data.</text>
</comment>
<dbReference type="SFLD" id="SFLDG00033">
    <property type="entry name" value="mannonate_dehydratase"/>
    <property type="match status" value="1"/>
</dbReference>
<evidence type="ECO:0000313" key="3">
    <source>
        <dbReference type="EMBL" id="GIG21493.1"/>
    </source>
</evidence>
<feature type="region of interest" description="Disordered" evidence="1">
    <location>
        <begin position="1"/>
        <end position="43"/>
    </location>
</feature>
<proteinExistence type="predicted"/>
<keyword evidence="4" id="KW-1185">Reference proteome</keyword>
<dbReference type="InterPro" id="IPR036849">
    <property type="entry name" value="Enolase-like_C_sf"/>
</dbReference>
<dbReference type="InterPro" id="IPR029017">
    <property type="entry name" value="Enolase-like_N"/>
</dbReference>
<dbReference type="InterPro" id="IPR029065">
    <property type="entry name" value="Enolase_C-like"/>
</dbReference>
<dbReference type="PANTHER" id="PTHR48080:SF6">
    <property type="entry name" value="STARVATION-SENSING PROTEIN RSPA"/>
    <property type="match status" value="1"/>
</dbReference>
<dbReference type="EMBL" id="BONK01000007">
    <property type="protein sequence ID" value="GIG21493.1"/>
    <property type="molecule type" value="Genomic_DNA"/>
</dbReference>
<dbReference type="GO" id="GO:0000287">
    <property type="term" value="F:magnesium ion binding"/>
    <property type="evidence" value="ECO:0007669"/>
    <property type="project" value="UniProtKB-ARBA"/>
</dbReference>
<dbReference type="Pfam" id="PF02746">
    <property type="entry name" value="MR_MLE_N"/>
    <property type="match status" value="1"/>
</dbReference>
<accession>A0A919P406</accession>
<protein>
    <submittedName>
        <fullName evidence="3">Starvation-sensing protein RspA</fullName>
    </submittedName>
</protein>
<reference evidence="3" key="1">
    <citation type="submission" date="2021-01" db="EMBL/GenBank/DDBJ databases">
        <title>Whole genome shotgun sequence of Cellulomonas chitinilytica NBRC 110799.</title>
        <authorList>
            <person name="Komaki H."/>
            <person name="Tamura T."/>
        </authorList>
    </citation>
    <scope>NUCLEOTIDE SEQUENCE</scope>
    <source>
        <strain evidence="3">NBRC 110799</strain>
    </source>
</reference>
<dbReference type="SMART" id="SM00922">
    <property type="entry name" value="MR_MLE"/>
    <property type="match status" value="1"/>
</dbReference>
<feature type="domain" description="Mandelate racemase/muconate lactonizing enzyme C-terminal" evidence="2">
    <location>
        <begin position="171"/>
        <end position="306"/>
    </location>
</feature>
<dbReference type="PROSITE" id="PS00908">
    <property type="entry name" value="MR_MLE_1"/>
    <property type="match status" value="1"/>
</dbReference>
<dbReference type="GO" id="GO:0009063">
    <property type="term" value="P:amino acid catabolic process"/>
    <property type="evidence" value="ECO:0007669"/>
    <property type="project" value="InterPro"/>
</dbReference>
<evidence type="ECO:0000259" key="2">
    <source>
        <dbReference type="SMART" id="SM00922"/>
    </source>
</evidence>
<dbReference type="AlphaFoldDB" id="A0A919P406"/>
<dbReference type="Gene3D" id="3.20.20.120">
    <property type="entry name" value="Enolase-like C-terminal domain"/>
    <property type="match status" value="1"/>
</dbReference>
<dbReference type="NCBIfam" id="NF011654">
    <property type="entry name" value="PRK15072.1"/>
    <property type="match status" value="1"/>
</dbReference>
<dbReference type="GO" id="GO:0016052">
    <property type="term" value="P:carbohydrate catabolic process"/>
    <property type="evidence" value="ECO:0007669"/>
    <property type="project" value="UniProtKB-ARBA"/>
</dbReference>
<dbReference type="InterPro" id="IPR018110">
    <property type="entry name" value="Mandel_Rmase/mucon_lact_enz_CS"/>
</dbReference>
<dbReference type="InterPro" id="IPR034593">
    <property type="entry name" value="DgoD-like"/>
</dbReference>
<dbReference type="Gene3D" id="3.30.390.10">
    <property type="entry name" value="Enolase-like, N-terminal domain"/>
    <property type="match status" value="1"/>
</dbReference>
<dbReference type="GO" id="GO:0008927">
    <property type="term" value="F:mannonate dehydratase activity"/>
    <property type="evidence" value="ECO:0007669"/>
    <property type="project" value="UniProtKB-ARBA"/>
</dbReference>
<evidence type="ECO:0000256" key="1">
    <source>
        <dbReference type="SAM" id="MobiDB-lite"/>
    </source>
</evidence>
<dbReference type="SUPFAM" id="SSF51604">
    <property type="entry name" value="Enolase C-terminal domain-like"/>
    <property type="match status" value="1"/>
</dbReference>
<feature type="compositionally biased region" description="Low complexity" evidence="1">
    <location>
        <begin position="9"/>
        <end position="43"/>
    </location>
</feature>
<organism evidence="3 4">
    <name type="scientific">Cellulomonas chitinilytica</name>
    <dbReference type="NCBI Taxonomy" id="398759"/>
    <lineage>
        <taxon>Bacteria</taxon>
        <taxon>Bacillati</taxon>
        <taxon>Actinomycetota</taxon>
        <taxon>Actinomycetes</taxon>
        <taxon>Micrococcales</taxon>
        <taxon>Cellulomonadaceae</taxon>
        <taxon>Cellulomonas</taxon>
    </lineage>
</organism>
<dbReference type="Pfam" id="PF13378">
    <property type="entry name" value="MR_MLE_C"/>
    <property type="match status" value="1"/>
</dbReference>
<dbReference type="PANTHER" id="PTHR48080">
    <property type="entry name" value="D-GALACTONATE DEHYDRATASE-RELATED"/>
    <property type="match status" value="1"/>
</dbReference>
<dbReference type="SFLD" id="SFLDS00001">
    <property type="entry name" value="Enolase"/>
    <property type="match status" value="1"/>
</dbReference>
<evidence type="ECO:0000313" key="4">
    <source>
        <dbReference type="Proteomes" id="UP000632740"/>
    </source>
</evidence>
<dbReference type="InterPro" id="IPR034589">
    <property type="entry name" value="D-mannonate_dehydratase-like"/>
</dbReference>
<dbReference type="InterPro" id="IPR013341">
    <property type="entry name" value="Mandelate_racemase_N_dom"/>
</dbReference>
<name>A0A919P406_9CELL</name>
<dbReference type="InterPro" id="IPR013342">
    <property type="entry name" value="Mandelate_racemase_C"/>
</dbReference>
<dbReference type="NCBIfam" id="NF043051">
    <property type="entry name" value="ManoateDhtManD"/>
    <property type="match status" value="1"/>
</dbReference>
<dbReference type="RefSeq" id="WP_239070319.1">
    <property type="nucleotide sequence ID" value="NZ_BONK01000007.1"/>
</dbReference>